<gene>
    <name evidence="1" type="ORF">GMRT_12484</name>
</gene>
<dbReference type="Proteomes" id="UP000315496">
    <property type="component" value="Chromosome 3"/>
</dbReference>
<evidence type="ECO:0000313" key="2">
    <source>
        <dbReference type="Proteomes" id="UP000315496"/>
    </source>
</evidence>
<protein>
    <submittedName>
        <fullName evidence="1">Dynein light chain</fullName>
    </submittedName>
</protein>
<dbReference type="AlphaFoldDB" id="A0A4Z1SNT5"/>
<reference evidence="1 2" key="1">
    <citation type="submission" date="2019-05" db="EMBL/GenBank/DDBJ databases">
        <title>The compact genome of Giardia muris reveals important steps in the evolution of intestinal protozoan parasites.</title>
        <authorList>
            <person name="Xu F."/>
            <person name="Jimenez-Gonzalez A."/>
            <person name="Einarsson E."/>
            <person name="Astvaldsson A."/>
            <person name="Peirasmaki D."/>
            <person name="Eckmann L."/>
            <person name="Andersson J.O."/>
            <person name="Svard S.G."/>
            <person name="Jerlstrom-Hultqvist J."/>
        </authorList>
    </citation>
    <scope>NUCLEOTIDE SEQUENCE [LARGE SCALE GENOMIC DNA]</scope>
    <source>
        <strain evidence="1 2">Roberts-Thomson</strain>
    </source>
</reference>
<sequence length="103" mass="11625">MFVPEEVISLAREVLDTTLGQATYQASKVTQWTETLIDEVLKRLVALKKPYKYLVTCALLQRMGAGLHASTAEYWDAATDGHAHITWENRTIYCMMTVFGLSI</sequence>
<comment type="caution">
    <text evidence="1">The sequence shown here is derived from an EMBL/GenBank/DDBJ whole genome shotgun (WGS) entry which is preliminary data.</text>
</comment>
<dbReference type="PANTHER" id="PTHR21255:SF4">
    <property type="entry name" value="DYNEIN LIGHT CHAIN TCTEX-TYPE"/>
    <property type="match status" value="1"/>
</dbReference>
<dbReference type="GO" id="GO:0005737">
    <property type="term" value="C:cytoplasm"/>
    <property type="evidence" value="ECO:0007669"/>
    <property type="project" value="TreeGrafter"/>
</dbReference>
<dbReference type="Pfam" id="PF03645">
    <property type="entry name" value="Tctex-1"/>
    <property type="match status" value="1"/>
</dbReference>
<proteinExistence type="predicted"/>
<dbReference type="GO" id="GO:0007018">
    <property type="term" value="P:microtubule-based movement"/>
    <property type="evidence" value="ECO:0007669"/>
    <property type="project" value="TreeGrafter"/>
</dbReference>
<name>A0A4Z1SNT5_GIAMU</name>
<keyword evidence="2" id="KW-1185">Reference proteome</keyword>
<dbReference type="InterPro" id="IPR005334">
    <property type="entry name" value="Tctex-1-like"/>
</dbReference>
<dbReference type="PANTHER" id="PTHR21255">
    <property type="entry name" value="T-COMPLEX-ASSOCIATED-TESTIS-EXPRESSED 1/ DYNEIN LIGHT CHAIN"/>
    <property type="match status" value="1"/>
</dbReference>
<accession>A0A4Z1SNT5</accession>
<dbReference type="OrthoDB" id="10059120at2759"/>
<evidence type="ECO:0000313" key="1">
    <source>
        <dbReference type="EMBL" id="TNJ27446.1"/>
    </source>
</evidence>
<organism evidence="1 2">
    <name type="scientific">Giardia muris</name>
    <dbReference type="NCBI Taxonomy" id="5742"/>
    <lineage>
        <taxon>Eukaryota</taxon>
        <taxon>Metamonada</taxon>
        <taxon>Diplomonadida</taxon>
        <taxon>Hexamitidae</taxon>
        <taxon>Giardiinae</taxon>
        <taxon>Giardia</taxon>
    </lineage>
</organism>
<dbReference type="InterPro" id="IPR038586">
    <property type="entry name" value="Tctex-1-like_sf"/>
</dbReference>
<dbReference type="GO" id="GO:0005868">
    <property type="term" value="C:cytoplasmic dynein complex"/>
    <property type="evidence" value="ECO:0007669"/>
    <property type="project" value="TreeGrafter"/>
</dbReference>
<dbReference type="VEuPathDB" id="GiardiaDB:GMRT_12484"/>
<dbReference type="GO" id="GO:0045505">
    <property type="term" value="F:dynein intermediate chain binding"/>
    <property type="evidence" value="ECO:0007669"/>
    <property type="project" value="TreeGrafter"/>
</dbReference>
<dbReference type="Gene3D" id="3.30.1140.40">
    <property type="entry name" value="Tctex-1"/>
    <property type="match status" value="1"/>
</dbReference>
<dbReference type="EMBL" id="VDLU01000003">
    <property type="protein sequence ID" value="TNJ27446.1"/>
    <property type="molecule type" value="Genomic_DNA"/>
</dbReference>
<dbReference type="CDD" id="cd21455">
    <property type="entry name" value="DLC-like_DYNLT1_DYNLT3"/>
    <property type="match status" value="1"/>
</dbReference>